<dbReference type="NCBIfam" id="TIGR01032">
    <property type="entry name" value="rplT_bact"/>
    <property type="match status" value="1"/>
</dbReference>
<keyword evidence="5 7" id="KW-0687">Ribonucleoprotein</keyword>
<feature type="compositionally biased region" description="Basic and acidic residues" evidence="9">
    <location>
        <begin position="120"/>
        <end position="131"/>
    </location>
</feature>
<dbReference type="PANTHER" id="PTHR10986">
    <property type="entry name" value="39S RIBOSOMAL PROTEIN L20"/>
    <property type="match status" value="1"/>
</dbReference>
<dbReference type="GO" id="GO:0000027">
    <property type="term" value="P:ribosomal large subunit assembly"/>
    <property type="evidence" value="ECO:0007669"/>
    <property type="project" value="UniProtKB-UniRule"/>
</dbReference>
<proteinExistence type="inferred from homology"/>
<dbReference type="Proteomes" id="UP000324233">
    <property type="component" value="Chromosome"/>
</dbReference>
<keyword evidence="4 7" id="KW-0689">Ribosomal protein</keyword>
<evidence type="ECO:0000256" key="3">
    <source>
        <dbReference type="ARBA" id="ARBA00022884"/>
    </source>
</evidence>
<protein>
    <recommendedName>
        <fullName evidence="6 7">Large ribosomal subunit protein bL20</fullName>
    </recommendedName>
</protein>
<keyword evidence="11" id="KW-1185">Reference proteome</keyword>
<evidence type="ECO:0000256" key="7">
    <source>
        <dbReference type="HAMAP-Rule" id="MF_00382"/>
    </source>
</evidence>
<dbReference type="GO" id="GO:0006412">
    <property type="term" value="P:translation"/>
    <property type="evidence" value="ECO:0007669"/>
    <property type="project" value="InterPro"/>
</dbReference>
<dbReference type="CDD" id="cd07026">
    <property type="entry name" value="Ribosomal_L20"/>
    <property type="match status" value="1"/>
</dbReference>
<organism evidence="10 11">
    <name type="scientific">Aquisphaera giovannonii</name>
    <dbReference type="NCBI Taxonomy" id="406548"/>
    <lineage>
        <taxon>Bacteria</taxon>
        <taxon>Pseudomonadati</taxon>
        <taxon>Planctomycetota</taxon>
        <taxon>Planctomycetia</taxon>
        <taxon>Isosphaerales</taxon>
        <taxon>Isosphaeraceae</taxon>
        <taxon>Aquisphaera</taxon>
    </lineage>
</organism>
<comment type="function">
    <text evidence="7 8">Binds directly to 23S ribosomal RNA and is necessary for the in vitro assembly process of the 50S ribosomal subunit. It is not involved in the protein synthesizing functions of that subunit.</text>
</comment>
<evidence type="ECO:0000256" key="6">
    <source>
        <dbReference type="ARBA" id="ARBA00035172"/>
    </source>
</evidence>
<reference evidence="10 11" key="1">
    <citation type="submission" date="2019-08" db="EMBL/GenBank/DDBJ databases">
        <title>Deep-cultivation of Planctomycetes and their phenomic and genomic characterization uncovers novel biology.</title>
        <authorList>
            <person name="Wiegand S."/>
            <person name="Jogler M."/>
            <person name="Boedeker C."/>
            <person name="Pinto D."/>
            <person name="Vollmers J."/>
            <person name="Rivas-Marin E."/>
            <person name="Kohn T."/>
            <person name="Peeters S.H."/>
            <person name="Heuer A."/>
            <person name="Rast P."/>
            <person name="Oberbeckmann S."/>
            <person name="Bunk B."/>
            <person name="Jeske O."/>
            <person name="Meyerdierks A."/>
            <person name="Storesund J.E."/>
            <person name="Kallscheuer N."/>
            <person name="Luecker S."/>
            <person name="Lage O.M."/>
            <person name="Pohl T."/>
            <person name="Merkel B.J."/>
            <person name="Hornburger P."/>
            <person name="Mueller R.-W."/>
            <person name="Bruemmer F."/>
            <person name="Labrenz M."/>
            <person name="Spormann A.M."/>
            <person name="Op den Camp H."/>
            <person name="Overmann J."/>
            <person name="Amann R."/>
            <person name="Jetten M.S.M."/>
            <person name="Mascher T."/>
            <person name="Medema M.H."/>
            <person name="Devos D.P."/>
            <person name="Kaster A.-K."/>
            <person name="Ovreas L."/>
            <person name="Rohde M."/>
            <person name="Galperin M.Y."/>
            <person name="Jogler C."/>
        </authorList>
    </citation>
    <scope>NUCLEOTIDE SEQUENCE [LARGE SCALE GENOMIC DNA]</scope>
    <source>
        <strain evidence="10 11">OJF2</strain>
    </source>
</reference>
<dbReference type="Gene3D" id="1.10.1900.20">
    <property type="entry name" value="Ribosomal protein L20"/>
    <property type="match status" value="1"/>
</dbReference>
<dbReference type="HAMAP" id="MF_00382">
    <property type="entry name" value="Ribosomal_bL20"/>
    <property type="match status" value="1"/>
</dbReference>
<evidence type="ECO:0000256" key="5">
    <source>
        <dbReference type="ARBA" id="ARBA00023274"/>
    </source>
</evidence>
<name>A0A5B9VXM1_9BACT</name>
<feature type="region of interest" description="Disordered" evidence="9">
    <location>
        <begin position="120"/>
        <end position="141"/>
    </location>
</feature>
<evidence type="ECO:0000256" key="8">
    <source>
        <dbReference type="RuleBase" id="RU000560"/>
    </source>
</evidence>
<dbReference type="Gene3D" id="6.10.160.10">
    <property type="match status" value="1"/>
</dbReference>
<dbReference type="FunFam" id="1.10.1900.20:FF:000001">
    <property type="entry name" value="50S ribosomal protein L20"/>
    <property type="match status" value="1"/>
</dbReference>
<accession>A0A5B9VXM1</accession>
<comment type="similarity">
    <text evidence="1 7 8">Belongs to the bacterial ribosomal protein bL20 family.</text>
</comment>
<dbReference type="OrthoDB" id="9808966at2"/>
<evidence type="ECO:0000256" key="9">
    <source>
        <dbReference type="SAM" id="MobiDB-lite"/>
    </source>
</evidence>
<sequence length="141" mass="15886">MRSKSGAARNQAKKRLFKAVKGFVGGRRRLLKSAKETLLRAGMFAFRDRRAKKREFRKLFITRLSAAAEMRGLRYSRLIHGLKLAKVGLDRKSLSELAIHDPETFDAIVAKVRGELDSHDKAVKAREDAKKARQPVAAASR</sequence>
<keyword evidence="3 7" id="KW-0694">RNA-binding</keyword>
<keyword evidence="2 7" id="KW-0699">rRNA-binding</keyword>
<dbReference type="InterPro" id="IPR035566">
    <property type="entry name" value="Ribosomal_protein_bL20_C"/>
</dbReference>
<dbReference type="GO" id="GO:0005840">
    <property type="term" value="C:ribosome"/>
    <property type="evidence" value="ECO:0007669"/>
    <property type="project" value="UniProtKB-KW"/>
</dbReference>
<evidence type="ECO:0000256" key="4">
    <source>
        <dbReference type="ARBA" id="ARBA00022980"/>
    </source>
</evidence>
<dbReference type="SUPFAM" id="SSF74731">
    <property type="entry name" value="Ribosomal protein L20"/>
    <property type="match status" value="1"/>
</dbReference>
<dbReference type="KEGG" id="agv:OJF2_13540"/>
<evidence type="ECO:0000313" key="10">
    <source>
        <dbReference type="EMBL" id="QEH32869.1"/>
    </source>
</evidence>
<dbReference type="GO" id="GO:1990904">
    <property type="term" value="C:ribonucleoprotein complex"/>
    <property type="evidence" value="ECO:0007669"/>
    <property type="project" value="UniProtKB-KW"/>
</dbReference>
<dbReference type="InterPro" id="IPR005813">
    <property type="entry name" value="Ribosomal_bL20"/>
</dbReference>
<evidence type="ECO:0000256" key="1">
    <source>
        <dbReference type="ARBA" id="ARBA00007698"/>
    </source>
</evidence>
<dbReference type="RefSeq" id="WP_148592365.1">
    <property type="nucleotide sequence ID" value="NZ_CP042997.1"/>
</dbReference>
<dbReference type="GO" id="GO:0003735">
    <property type="term" value="F:structural constituent of ribosome"/>
    <property type="evidence" value="ECO:0007669"/>
    <property type="project" value="InterPro"/>
</dbReference>
<dbReference type="AlphaFoldDB" id="A0A5B9VXM1"/>
<dbReference type="PRINTS" id="PR00062">
    <property type="entry name" value="RIBOSOMALL20"/>
</dbReference>
<dbReference type="Pfam" id="PF00453">
    <property type="entry name" value="Ribosomal_L20"/>
    <property type="match status" value="1"/>
</dbReference>
<gene>
    <name evidence="7 10" type="primary">rplT</name>
    <name evidence="10" type="ORF">OJF2_13540</name>
</gene>
<dbReference type="GO" id="GO:0019843">
    <property type="term" value="F:rRNA binding"/>
    <property type="evidence" value="ECO:0007669"/>
    <property type="project" value="UniProtKB-UniRule"/>
</dbReference>
<evidence type="ECO:0000313" key="11">
    <source>
        <dbReference type="Proteomes" id="UP000324233"/>
    </source>
</evidence>
<evidence type="ECO:0000256" key="2">
    <source>
        <dbReference type="ARBA" id="ARBA00022730"/>
    </source>
</evidence>
<dbReference type="EMBL" id="CP042997">
    <property type="protein sequence ID" value="QEH32869.1"/>
    <property type="molecule type" value="Genomic_DNA"/>
</dbReference>